<sequence>ILGAFTKLPVVLSEVDEKTEEDRRKKNGVIDRSQYQAVARLRPTDLFMFNFSTNYANRLCAVPASLTDFDDSLHAAT</sequence>
<keyword evidence="2" id="KW-1185">Reference proteome</keyword>
<feature type="non-terminal residue" evidence="1">
    <location>
        <position position="77"/>
    </location>
</feature>
<dbReference type="AlphaFoldDB" id="A0AAN5D3X5"/>
<name>A0AAN5D3X5_9BILA</name>
<organism evidence="1 2">
    <name type="scientific">Pristionchus mayeri</name>
    <dbReference type="NCBI Taxonomy" id="1317129"/>
    <lineage>
        <taxon>Eukaryota</taxon>
        <taxon>Metazoa</taxon>
        <taxon>Ecdysozoa</taxon>
        <taxon>Nematoda</taxon>
        <taxon>Chromadorea</taxon>
        <taxon>Rhabditida</taxon>
        <taxon>Rhabditina</taxon>
        <taxon>Diplogasteromorpha</taxon>
        <taxon>Diplogasteroidea</taxon>
        <taxon>Neodiplogasteridae</taxon>
        <taxon>Pristionchus</taxon>
    </lineage>
</organism>
<gene>
    <name evidence="1" type="ORF">PMAYCL1PPCAC_26586</name>
</gene>
<comment type="caution">
    <text evidence="1">The sequence shown here is derived from an EMBL/GenBank/DDBJ whole genome shotgun (WGS) entry which is preliminary data.</text>
</comment>
<evidence type="ECO:0000313" key="2">
    <source>
        <dbReference type="Proteomes" id="UP001328107"/>
    </source>
</evidence>
<evidence type="ECO:0000313" key="1">
    <source>
        <dbReference type="EMBL" id="GMR56391.1"/>
    </source>
</evidence>
<dbReference type="Proteomes" id="UP001328107">
    <property type="component" value="Unassembled WGS sequence"/>
</dbReference>
<protein>
    <submittedName>
        <fullName evidence="1">Uncharacterized protein</fullName>
    </submittedName>
</protein>
<reference evidence="2" key="1">
    <citation type="submission" date="2022-10" db="EMBL/GenBank/DDBJ databases">
        <title>Genome assembly of Pristionchus species.</title>
        <authorList>
            <person name="Yoshida K."/>
            <person name="Sommer R.J."/>
        </authorList>
    </citation>
    <scope>NUCLEOTIDE SEQUENCE [LARGE SCALE GENOMIC DNA]</scope>
    <source>
        <strain evidence="2">RS5460</strain>
    </source>
</reference>
<accession>A0AAN5D3X5</accession>
<dbReference type="EMBL" id="BTRK01000005">
    <property type="protein sequence ID" value="GMR56391.1"/>
    <property type="molecule type" value="Genomic_DNA"/>
</dbReference>
<proteinExistence type="predicted"/>
<feature type="non-terminal residue" evidence="1">
    <location>
        <position position="1"/>
    </location>
</feature>